<accession>A0A4Q1JPC7</accession>
<organism evidence="1 2">
    <name type="scientific">Ancylomarina salipaludis</name>
    <dbReference type="NCBI Taxonomy" id="2501299"/>
    <lineage>
        <taxon>Bacteria</taxon>
        <taxon>Pseudomonadati</taxon>
        <taxon>Bacteroidota</taxon>
        <taxon>Bacteroidia</taxon>
        <taxon>Marinilabiliales</taxon>
        <taxon>Marinifilaceae</taxon>
        <taxon>Ancylomarina</taxon>
    </lineage>
</organism>
<dbReference type="EMBL" id="SAXA01000002">
    <property type="protein sequence ID" value="RXQ96770.1"/>
    <property type="molecule type" value="Genomic_DNA"/>
</dbReference>
<dbReference type="Gene3D" id="3.90.550.10">
    <property type="entry name" value="Spore Coat Polysaccharide Biosynthesis Protein SpsA, Chain A"/>
    <property type="match status" value="1"/>
</dbReference>
<gene>
    <name evidence="1" type="ORF">EO244_03825</name>
</gene>
<proteinExistence type="predicted"/>
<dbReference type="Proteomes" id="UP000289703">
    <property type="component" value="Unassembled WGS sequence"/>
</dbReference>
<dbReference type="GO" id="GO:0016740">
    <property type="term" value="F:transferase activity"/>
    <property type="evidence" value="ECO:0007669"/>
    <property type="project" value="UniProtKB-KW"/>
</dbReference>
<dbReference type="RefSeq" id="WP_129253092.1">
    <property type="nucleotide sequence ID" value="NZ_SAXA01000002.1"/>
</dbReference>
<evidence type="ECO:0000313" key="1">
    <source>
        <dbReference type="EMBL" id="RXQ96770.1"/>
    </source>
</evidence>
<keyword evidence="1" id="KW-0808">Transferase</keyword>
<reference evidence="1 2" key="1">
    <citation type="submission" date="2019-01" db="EMBL/GenBank/DDBJ databases">
        <title>Ancylomarina salipaludis sp. nov., isolated from a salt marsh.</title>
        <authorList>
            <person name="Yoon J.-H."/>
        </authorList>
    </citation>
    <scope>NUCLEOTIDE SEQUENCE [LARGE SCALE GENOMIC DNA]</scope>
    <source>
        <strain evidence="1 2">SHSM-M15</strain>
    </source>
</reference>
<sequence length="422" mass="48530">MSFANKYLKKQQVYPDYITSDVPENLGLIVTIPCFNEPDLVSSLRALWLCDRPGFNVEVIVIVNSSEQASDEVLSQNAKTITDAQEWISQHEDEKMRFFLIHQPNLPKKSAGVGLARKIAMDEAVSRFNKINCPQGIITGYDADSSCDSNYFTEIEKLFKKYPKANGANIFYEHPLEGDEFDELIYNSIAQYELYLRYYMLAMRFAGHPHAYHTVGSSFAVTAEAYIKQGGMNRRQAGEDFYFLQKIIALGKFYEIKHTRVIPSPRTSDRVPFGTGKAMSTFVNEGISNYKNYNYAAFKDLKVFFDRVDDFFGVDYDTFINKLIVELPGPVRSYLKEDNFFEALEEINRNCASIDSFRKKFFGAFNAFKVLKYLNNVHEQFMEEESVIVSAKLLLKDLGIATKGIYLAKELLEIYREYEKTH</sequence>
<comment type="caution">
    <text evidence="1">The sequence shown here is derived from an EMBL/GenBank/DDBJ whole genome shotgun (WGS) entry which is preliminary data.</text>
</comment>
<keyword evidence="2" id="KW-1185">Reference proteome</keyword>
<dbReference type="InterPro" id="IPR029044">
    <property type="entry name" value="Nucleotide-diphossugar_trans"/>
</dbReference>
<name>A0A4Q1JPC7_9BACT</name>
<protein>
    <submittedName>
        <fullName evidence="1">Glycosyltransferase</fullName>
    </submittedName>
</protein>
<dbReference type="OrthoDB" id="5391853at2"/>
<dbReference type="AlphaFoldDB" id="A0A4Q1JPC7"/>
<evidence type="ECO:0000313" key="2">
    <source>
        <dbReference type="Proteomes" id="UP000289703"/>
    </source>
</evidence>
<dbReference type="SUPFAM" id="SSF53448">
    <property type="entry name" value="Nucleotide-diphospho-sugar transferases"/>
    <property type="match status" value="1"/>
</dbReference>